<evidence type="ECO:0000313" key="1">
    <source>
        <dbReference type="EMBL" id="KAH6924590.1"/>
    </source>
</evidence>
<sequence>MASAVELFLLLFKGLSLPYPSGNMASEVCLLAFLTVVESVRISLGKRGNLTERSPCLALSVVLTVPSILGALYFLLWQTYVLRLDWVLAAGQVALQDTADAASRHHHGGHQVKLSSPTLPFVWPLLRLVWEFVVGAQYLRECCHVHGTNMIPDAPTADTIPDAAPTMLSQCKKWYG</sequence>
<protein>
    <submittedName>
        <fullName evidence="1">Uncharacterized protein</fullName>
    </submittedName>
</protein>
<keyword evidence="2" id="KW-1185">Reference proteome</keyword>
<dbReference type="EMBL" id="CM023488">
    <property type="protein sequence ID" value="KAH6924590.1"/>
    <property type="molecule type" value="Genomic_DNA"/>
</dbReference>
<evidence type="ECO:0000313" key="2">
    <source>
        <dbReference type="Proteomes" id="UP000821845"/>
    </source>
</evidence>
<gene>
    <name evidence="1" type="ORF">HPB50_019628</name>
</gene>
<name>A0ACB7RQV6_HYAAI</name>
<dbReference type="Proteomes" id="UP000821845">
    <property type="component" value="Chromosome 8"/>
</dbReference>
<proteinExistence type="predicted"/>
<reference evidence="1" key="1">
    <citation type="submission" date="2020-05" db="EMBL/GenBank/DDBJ databases">
        <title>Large-scale comparative analyses of tick genomes elucidate their genetic diversity and vector capacities.</title>
        <authorList>
            <person name="Jia N."/>
            <person name="Wang J."/>
            <person name="Shi W."/>
            <person name="Du L."/>
            <person name="Sun Y."/>
            <person name="Zhan W."/>
            <person name="Jiang J."/>
            <person name="Wang Q."/>
            <person name="Zhang B."/>
            <person name="Ji P."/>
            <person name="Sakyi L.B."/>
            <person name="Cui X."/>
            <person name="Yuan T."/>
            <person name="Jiang B."/>
            <person name="Yang W."/>
            <person name="Lam T.T.-Y."/>
            <person name="Chang Q."/>
            <person name="Ding S."/>
            <person name="Wang X."/>
            <person name="Zhu J."/>
            <person name="Ruan X."/>
            <person name="Zhao L."/>
            <person name="Wei J."/>
            <person name="Que T."/>
            <person name="Du C."/>
            <person name="Cheng J."/>
            <person name="Dai P."/>
            <person name="Han X."/>
            <person name="Huang E."/>
            <person name="Gao Y."/>
            <person name="Liu J."/>
            <person name="Shao H."/>
            <person name="Ye R."/>
            <person name="Li L."/>
            <person name="Wei W."/>
            <person name="Wang X."/>
            <person name="Wang C."/>
            <person name="Yang T."/>
            <person name="Huo Q."/>
            <person name="Li W."/>
            <person name="Guo W."/>
            <person name="Chen H."/>
            <person name="Zhou L."/>
            <person name="Ni X."/>
            <person name="Tian J."/>
            <person name="Zhou Y."/>
            <person name="Sheng Y."/>
            <person name="Liu T."/>
            <person name="Pan Y."/>
            <person name="Xia L."/>
            <person name="Li J."/>
            <person name="Zhao F."/>
            <person name="Cao W."/>
        </authorList>
    </citation>
    <scope>NUCLEOTIDE SEQUENCE</scope>
    <source>
        <strain evidence="1">Hyas-2018</strain>
    </source>
</reference>
<accession>A0ACB7RQV6</accession>
<organism evidence="1 2">
    <name type="scientific">Hyalomma asiaticum</name>
    <name type="common">Tick</name>
    <dbReference type="NCBI Taxonomy" id="266040"/>
    <lineage>
        <taxon>Eukaryota</taxon>
        <taxon>Metazoa</taxon>
        <taxon>Ecdysozoa</taxon>
        <taxon>Arthropoda</taxon>
        <taxon>Chelicerata</taxon>
        <taxon>Arachnida</taxon>
        <taxon>Acari</taxon>
        <taxon>Parasitiformes</taxon>
        <taxon>Ixodida</taxon>
        <taxon>Ixodoidea</taxon>
        <taxon>Ixodidae</taxon>
        <taxon>Hyalomminae</taxon>
        <taxon>Hyalomma</taxon>
    </lineage>
</organism>
<comment type="caution">
    <text evidence="1">The sequence shown here is derived from an EMBL/GenBank/DDBJ whole genome shotgun (WGS) entry which is preliminary data.</text>
</comment>